<reference evidence="1 2" key="1">
    <citation type="journal article" date="2021" name="Nat. Commun.">
        <title>Genetic determinants of endophytism in the Arabidopsis root mycobiome.</title>
        <authorList>
            <person name="Mesny F."/>
            <person name="Miyauchi S."/>
            <person name="Thiergart T."/>
            <person name="Pickel B."/>
            <person name="Atanasova L."/>
            <person name="Karlsson M."/>
            <person name="Huettel B."/>
            <person name="Barry K.W."/>
            <person name="Haridas S."/>
            <person name="Chen C."/>
            <person name="Bauer D."/>
            <person name="Andreopoulos W."/>
            <person name="Pangilinan J."/>
            <person name="LaButti K."/>
            <person name="Riley R."/>
            <person name="Lipzen A."/>
            <person name="Clum A."/>
            <person name="Drula E."/>
            <person name="Henrissat B."/>
            <person name="Kohler A."/>
            <person name="Grigoriev I.V."/>
            <person name="Martin F.M."/>
            <person name="Hacquard S."/>
        </authorList>
    </citation>
    <scope>NUCLEOTIDE SEQUENCE [LARGE SCALE GENOMIC DNA]</scope>
    <source>
        <strain evidence="1 2">MPI-SDFR-AT-0079</strain>
    </source>
</reference>
<keyword evidence="2" id="KW-1185">Reference proteome</keyword>
<gene>
    <name evidence="1" type="ORF">F5144DRAFT_479175</name>
</gene>
<dbReference type="Proteomes" id="UP000724584">
    <property type="component" value="Unassembled WGS sequence"/>
</dbReference>
<dbReference type="EMBL" id="JAGIZQ010000001">
    <property type="protein sequence ID" value="KAH6649295.1"/>
    <property type="molecule type" value="Genomic_DNA"/>
</dbReference>
<sequence>MSSSDRQGTGTGNPTTPRVPGNKTVTKTATTTGQRTTATQGTGSVQKTASTTTTAGQKPTPKPAVTKPAAAKPKLVPASAWDVKGLRVLVPDNKGGFDNVPAGTDVFDCTASIISMALDLLETRSSIIALRMHTTRVIDASQHLPKVRNIQDDDIEPTIRRYLAAIRASFPHVVVSDKYGMATMNGRTNKKEWKEGADPKTATVIELNAMLVGRVAAAHKALQTGNSASNMRRFRNLHMRLSITMAHELVHVYNLFLQGGQHNHTPPSVSYGPYGDDKVGESGRYWEYWTLGGWVDMRADGNGMETIALRDSHGQKAWVVKPDVVDGLLGREFGKWLQPSTPLNDEEHPKGTFVDKITPLNWKDRYTDVFPRPAPVAKGAAAPQAEFTAKQVAVLTGADMMKTAKYNVCGNDLQAFGLNPRTKLRLAA</sequence>
<protein>
    <submittedName>
        <fullName evidence="1">Uncharacterized protein</fullName>
    </submittedName>
</protein>
<proteinExistence type="predicted"/>
<name>A0ACB7PLT9_9PEZI</name>
<evidence type="ECO:0000313" key="1">
    <source>
        <dbReference type="EMBL" id="KAH6649295.1"/>
    </source>
</evidence>
<accession>A0ACB7PLT9</accession>
<comment type="caution">
    <text evidence="1">The sequence shown here is derived from an EMBL/GenBank/DDBJ whole genome shotgun (WGS) entry which is preliminary data.</text>
</comment>
<evidence type="ECO:0000313" key="2">
    <source>
        <dbReference type="Proteomes" id="UP000724584"/>
    </source>
</evidence>
<organism evidence="1 2">
    <name type="scientific">Chaetomium tenue</name>
    <dbReference type="NCBI Taxonomy" id="1854479"/>
    <lineage>
        <taxon>Eukaryota</taxon>
        <taxon>Fungi</taxon>
        <taxon>Dikarya</taxon>
        <taxon>Ascomycota</taxon>
        <taxon>Pezizomycotina</taxon>
        <taxon>Sordariomycetes</taxon>
        <taxon>Sordariomycetidae</taxon>
        <taxon>Sordariales</taxon>
        <taxon>Chaetomiaceae</taxon>
        <taxon>Chaetomium</taxon>
    </lineage>
</organism>